<accession>A0A6A6N3J3</accession>
<protein>
    <submittedName>
        <fullName evidence="1">Uncharacterized protein</fullName>
    </submittedName>
</protein>
<dbReference type="EMBL" id="JAAGAX010000003">
    <property type="protein sequence ID" value="KAF2320007.1"/>
    <property type="molecule type" value="Genomic_DNA"/>
</dbReference>
<evidence type="ECO:0000313" key="1">
    <source>
        <dbReference type="EMBL" id="KAF2320007.1"/>
    </source>
</evidence>
<proteinExistence type="predicted"/>
<dbReference type="Proteomes" id="UP000467840">
    <property type="component" value="Chromosome 10"/>
</dbReference>
<dbReference type="AlphaFoldDB" id="A0A6A6N3J3"/>
<gene>
    <name evidence="1" type="ORF">GH714_021957</name>
</gene>
<comment type="caution">
    <text evidence="1">The sequence shown here is derived from an EMBL/GenBank/DDBJ whole genome shotgun (WGS) entry which is preliminary data.</text>
</comment>
<keyword evidence="2" id="KW-1185">Reference proteome</keyword>
<name>A0A6A6N3J3_HEVBR</name>
<reference evidence="1 2" key="1">
    <citation type="journal article" date="2020" name="Mol. Plant">
        <title>The Chromosome-Based Rubber Tree Genome Provides New Insights into Spurge Genome Evolution and Rubber Biosynthesis.</title>
        <authorList>
            <person name="Liu J."/>
            <person name="Shi C."/>
            <person name="Shi C.C."/>
            <person name="Li W."/>
            <person name="Zhang Q.J."/>
            <person name="Zhang Y."/>
            <person name="Li K."/>
            <person name="Lu H.F."/>
            <person name="Shi C."/>
            <person name="Zhu S.T."/>
            <person name="Xiao Z.Y."/>
            <person name="Nan H."/>
            <person name="Yue Y."/>
            <person name="Zhu X.G."/>
            <person name="Wu Y."/>
            <person name="Hong X.N."/>
            <person name="Fan G.Y."/>
            <person name="Tong Y."/>
            <person name="Zhang D."/>
            <person name="Mao C.L."/>
            <person name="Liu Y.L."/>
            <person name="Hao S.J."/>
            <person name="Liu W.Q."/>
            <person name="Lv M.Q."/>
            <person name="Zhang H.B."/>
            <person name="Liu Y."/>
            <person name="Hu-Tang G.R."/>
            <person name="Wang J.P."/>
            <person name="Wang J.H."/>
            <person name="Sun Y.H."/>
            <person name="Ni S.B."/>
            <person name="Chen W.B."/>
            <person name="Zhang X.C."/>
            <person name="Jiao Y.N."/>
            <person name="Eichler E.E."/>
            <person name="Li G.H."/>
            <person name="Liu X."/>
            <person name="Gao L.Z."/>
        </authorList>
    </citation>
    <scope>NUCLEOTIDE SEQUENCE [LARGE SCALE GENOMIC DNA]</scope>
    <source>
        <strain evidence="2">cv. GT1</strain>
        <tissue evidence="1">Leaf</tissue>
    </source>
</reference>
<sequence length="239" mass="28139">MEDVFEAHLLGQKVTLSMAGGEVPERMRYKNKGTSLSFKLDLRHLIAFSFCLVLRPRGGFYFPRFEVDFICESGNRRERNAFNLFSDKDVANWNGYYGGPYPYLSDLSHVLLSFNGLRTRFDEECFVKASFYCIPYCRVDEEKFIECGVHPIYSRDKRRSRNEKYQDECQSLLQILEDKSKRRRINNEEEASSSSSLDLTKPHSLSQQLYHLPLYCHLREGRLYRRIIKLKSGEKQQVK</sequence>
<organism evidence="1 2">
    <name type="scientific">Hevea brasiliensis</name>
    <name type="common">Para rubber tree</name>
    <name type="synonym">Siphonia brasiliensis</name>
    <dbReference type="NCBI Taxonomy" id="3981"/>
    <lineage>
        <taxon>Eukaryota</taxon>
        <taxon>Viridiplantae</taxon>
        <taxon>Streptophyta</taxon>
        <taxon>Embryophyta</taxon>
        <taxon>Tracheophyta</taxon>
        <taxon>Spermatophyta</taxon>
        <taxon>Magnoliopsida</taxon>
        <taxon>eudicotyledons</taxon>
        <taxon>Gunneridae</taxon>
        <taxon>Pentapetalae</taxon>
        <taxon>rosids</taxon>
        <taxon>fabids</taxon>
        <taxon>Malpighiales</taxon>
        <taxon>Euphorbiaceae</taxon>
        <taxon>Crotonoideae</taxon>
        <taxon>Micrandreae</taxon>
        <taxon>Hevea</taxon>
    </lineage>
</organism>
<evidence type="ECO:0000313" key="2">
    <source>
        <dbReference type="Proteomes" id="UP000467840"/>
    </source>
</evidence>